<accession>A0A7G9YZ49</accession>
<name>A0A7G9YZ49_9EURY</name>
<gene>
    <name evidence="1" type="ORF">OJOIIACA_00007</name>
</gene>
<evidence type="ECO:0000313" key="1">
    <source>
        <dbReference type="EMBL" id="QNO53283.1"/>
    </source>
</evidence>
<protein>
    <submittedName>
        <fullName evidence="1">Uncharacterized protein</fullName>
    </submittedName>
</protein>
<proteinExistence type="predicted"/>
<dbReference type="AlphaFoldDB" id="A0A7G9YZ49"/>
<dbReference type="EMBL" id="MT631536">
    <property type="protein sequence ID" value="QNO53283.1"/>
    <property type="molecule type" value="Genomic_DNA"/>
</dbReference>
<organism evidence="1">
    <name type="scientific">Candidatus Methanophagaceae archaeon ANME-1 ERB6</name>
    <dbReference type="NCBI Taxonomy" id="2759912"/>
    <lineage>
        <taxon>Archaea</taxon>
        <taxon>Methanobacteriati</taxon>
        <taxon>Methanobacteriota</taxon>
        <taxon>Stenosarchaea group</taxon>
        <taxon>Methanomicrobia</taxon>
        <taxon>Candidatus Methanophagales</taxon>
        <taxon>Candidatus Methanophagaceae</taxon>
    </lineage>
</organism>
<sequence>MLLTVAVFAGIAQGEECEACSARSPPTDEPHHSSSAPGYCPSYGGSHSYEYISSVTYTQNPGGTMTITVDIYIANPTGCTYGNPCPEYDNSPEYVNVWVDWDGDKVFESGEKVIDAALTGYLGLNYHGTMTTSVMIAKF</sequence>
<reference evidence="1" key="1">
    <citation type="submission" date="2020-06" db="EMBL/GenBank/DDBJ databases">
        <title>Unique genomic features of the anaerobic methanotrophic archaea.</title>
        <authorList>
            <person name="Chadwick G.L."/>
            <person name="Skennerton C.T."/>
            <person name="Laso-Perez R."/>
            <person name="Leu A.O."/>
            <person name="Speth D.R."/>
            <person name="Yu H."/>
            <person name="Morgan-Lang C."/>
            <person name="Hatzenpichler R."/>
            <person name="Goudeau D."/>
            <person name="Malmstrom R."/>
            <person name="Brazelton W.J."/>
            <person name="Woyke T."/>
            <person name="Hallam S.J."/>
            <person name="Tyson G.W."/>
            <person name="Wegener G."/>
            <person name="Boetius A."/>
            <person name="Orphan V."/>
        </authorList>
    </citation>
    <scope>NUCLEOTIDE SEQUENCE</scope>
</reference>